<accession>A0A9D7XFC7</accession>
<gene>
    <name evidence="1" type="ORF">IPO85_14860</name>
</gene>
<dbReference type="EMBL" id="JADKFW010000013">
    <property type="protein sequence ID" value="MBK9718765.1"/>
    <property type="molecule type" value="Genomic_DNA"/>
</dbReference>
<dbReference type="AlphaFoldDB" id="A0A9D7XFC7"/>
<dbReference type="Proteomes" id="UP000808349">
    <property type="component" value="Unassembled WGS sequence"/>
</dbReference>
<sequence length="358" mass="41787">MKKLHMFCYCAVFILITACHKEIPDSTNLVAEKSIGSRTNSQDIIPTYADPNAFIEAYSNLEEQLTASIRATYAQYPNGFTLYELEYTDLPNQVFETAMSPLSDFSKDQSYNSLWNKVHAENSEWLLRGADNFDTYPDNQYAINDIMKAMLNENGEMMIGDKLYHYLNASVDDRNHNIEVASIEMYGDIEEFHNELNNTSARKGLKLLKDKQWPPIDKNGHYHSFDPFDNLDLSCTTNRANWGTENYHERKKYYWKNGFNYDIIGSHSFTNMEVWHKSRVLGWIHDVQTLSIPVQLKTLEKNCTDDVDQYSYYILWAPYLQNNANFWGDDKKIERDYLQAGHHVVSKSFYATHNLTWL</sequence>
<evidence type="ECO:0000313" key="1">
    <source>
        <dbReference type="EMBL" id="MBK9718765.1"/>
    </source>
</evidence>
<organism evidence="1 2">
    <name type="scientific">Candidatus Defluviibacterium haderslevense</name>
    <dbReference type="NCBI Taxonomy" id="2981993"/>
    <lineage>
        <taxon>Bacteria</taxon>
        <taxon>Pseudomonadati</taxon>
        <taxon>Bacteroidota</taxon>
        <taxon>Saprospiria</taxon>
        <taxon>Saprospirales</taxon>
        <taxon>Saprospiraceae</taxon>
        <taxon>Candidatus Defluviibacterium</taxon>
    </lineage>
</organism>
<dbReference type="PROSITE" id="PS51257">
    <property type="entry name" value="PROKAR_LIPOPROTEIN"/>
    <property type="match status" value="1"/>
</dbReference>
<evidence type="ECO:0000313" key="2">
    <source>
        <dbReference type="Proteomes" id="UP000808349"/>
    </source>
</evidence>
<reference evidence="1 2" key="1">
    <citation type="submission" date="2020-10" db="EMBL/GenBank/DDBJ databases">
        <title>Connecting structure to function with the recovery of over 1000 high-quality activated sludge metagenome-assembled genomes encoding full-length rRNA genes using long-read sequencing.</title>
        <authorList>
            <person name="Singleton C.M."/>
            <person name="Petriglieri F."/>
            <person name="Kristensen J.M."/>
            <person name="Kirkegaard R.H."/>
            <person name="Michaelsen T.Y."/>
            <person name="Andersen M.H."/>
            <person name="Karst S.M."/>
            <person name="Dueholm M.S."/>
            <person name="Nielsen P.H."/>
            <person name="Albertsen M."/>
        </authorList>
    </citation>
    <scope>NUCLEOTIDE SEQUENCE [LARGE SCALE GENOMIC DNA]</scope>
    <source>
        <strain evidence="1">Ribe_18-Q3-R11-54_BAT3C.373</strain>
    </source>
</reference>
<proteinExistence type="predicted"/>
<comment type="caution">
    <text evidence="1">The sequence shown here is derived from an EMBL/GenBank/DDBJ whole genome shotgun (WGS) entry which is preliminary data.</text>
</comment>
<protein>
    <submittedName>
        <fullName evidence="1">Uncharacterized protein</fullName>
    </submittedName>
</protein>
<name>A0A9D7XFC7_9BACT</name>